<proteinExistence type="predicted"/>
<dbReference type="Proteomes" id="UP001601442">
    <property type="component" value="Unassembled WGS sequence"/>
</dbReference>
<name>A0ABW6PEI8_9NOCA</name>
<dbReference type="EMBL" id="JBIAMT010000009">
    <property type="protein sequence ID" value="MFF0501502.1"/>
    <property type="molecule type" value="Genomic_DNA"/>
</dbReference>
<gene>
    <name evidence="1" type="ORF">ACFYU5_34260</name>
</gene>
<sequence>MLGDLLTTCTARGWTIDSTAVPGRRADAVATESPADRLVTVGLRLSKLGTGAAAQ</sequence>
<protein>
    <submittedName>
        <fullName evidence="1">Uncharacterized protein</fullName>
    </submittedName>
</protein>
<keyword evidence="2" id="KW-1185">Reference proteome</keyword>
<organism evidence="1 2">
    <name type="scientific">Nocardia aobensis</name>
    <dbReference type="NCBI Taxonomy" id="257277"/>
    <lineage>
        <taxon>Bacteria</taxon>
        <taxon>Bacillati</taxon>
        <taxon>Actinomycetota</taxon>
        <taxon>Actinomycetes</taxon>
        <taxon>Mycobacteriales</taxon>
        <taxon>Nocardiaceae</taxon>
        <taxon>Nocardia</taxon>
    </lineage>
</organism>
<accession>A0ABW6PEI8</accession>
<dbReference type="RefSeq" id="WP_387401532.1">
    <property type="nucleotide sequence ID" value="NZ_JBIAMT010000009.1"/>
</dbReference>
<evidence type="ECO:0000313" key="2">
    <source>
        <dbReference type="Proteomes" id="UP001601442"/>
    </source>
</evidence>
<comment type="caution">
    <text evidence="1">The sequence shown here is derived from an EMBL/GenBank/DDBJ whole genome shotgun (WGS) entry which is preliminary data.</text>
</comment>
<evidence type="ECO:0000313" key="1">
    <source>
        <dbReference type="EMBL" id="MFF0501502.1"/>
    </source>
</evidence>
<reference evidence="1 2" key="1">
    <citation type="submission" date="2024-10" db="EMBL/GenBank/DDBJ databases">
        <title>The Natural Products Discovery Center: Release of the First 8490 Sequenced Strains for Exploring Actinobacteria Biosynthetic Diversity.</title>
        <authorList>
            <person name="Kalkreuter E."/>
            <person name="Kautsar S.A."/>
            <person name="Yang D."/>
            <person name="Bader C.D."/>
            <person name="Teijaro C.N."/>
            <person name="Fluegel L."/>
            <person name="Davis C.M."/>
            <person name="Simpson J.R."/>
            <person name="Lauterbach L."/>
            <person name="Steele A.D."/>
            <person name="Gui C."/>
            <person name="Meng S."/>
            <person name="Li G."/>
            <person name="Viehrig K."/>
            <person name="Ye F."/>
            <person name="Su P."/>
            <person name="Kiefer A.F."/>
            <person name="Nichols A."/>
            <person name="Cepeda A.J."/>
            <person name="Yan W."/>
            <person name="Fan B."/>
            <person name="Jiang Y."/>
            <person name="Adhikari A."/>
            <person name="Zheng C.-J."/>
            <person name="Schuster L."/>
            <person name="Cowan T.M."/>
            <person name="Smanski M.J."/>
            <person name="Chevrette M.G."/>
            <person name="De Carvalho L.P.S."/>
            <person name="Shen B."/>
        </authorList>
    </citation>
    <scope>NUCLEOTIDE SEQUENCE [LARGE SCALE GENOMIC DNA]</scope>
    <source>
        <strain evidence="1 2">NPDC004119</strain>
    </source>
</reference>